<protein>
    <recommendedName>
        <fullName evidence="1">RNA-dependent RNA polymerase</fullName>
        <ecNumber evidence="1">2.7.7.48</ecNumber>
    </recommendedName>
</protein>
<evidence type="ECO:0000313" key="4">
    <source>
        <dbReference type="Proteomes" id="UP000076871"/>
    </source>
</evidence>
<gene>
    <name evidence="3" type="ORF">LAESUDRAFT_725305</name>
</gene>
<reference evidence="3 4" key="1">
    <citation type="journal article" date="2016" name="Mol. Biol. Evol.">
        <title>Comparative Genomics of Early-Diverging Mushroom-Forming Fungi Provides Insights into the Origins of Lignocellulose Decay Capabilities.</title>
        <authorList>
            <person name="Nagy L.G."/>
            <person name="Riley R."/>
            <person name="Tritt A."/>
            <person name="Adam C."/>
            <person name="Daum C."/>
            <person name="Floudas D."/>
            <person name="Sun H."/>
            <person name="Yadav J.S."/>
            <person name="Pangilinan J."/>
            <person name="Larsson K.H."/>
            <person name="Matsuura K."/>
            <person name="Barry K."/>
            <person name="Labutti K."/>
            <person name="Kuo R."/>
            <person name="Ohm R.A."/>
            <person name="Bhattacharya S.S."/>
            <person name="Shirouzu T."/>
            <person name="Yoshinaga Y."/>
            <person name="Martin F.M."/>
            <person name="Grigoriev I.V."/>
            <person name="Hibbett D.S."/>
        </authorList>
    </citation>
    <scope>NUCLEOTIDE SEQUENCE [LARGE SCALE GENOMIC DNA]</scope>
    <source>
        <strain evidence="3 4">93-53</strain>
    </source>
</reference>
<evidence type="ECO:0000313" key="3">
    <source>
        <dbReference type="EMBL" id="KZT06990.1"/>
    </source>
</evidence>
<keyword evidence="4" id="KW-1185">Reference proteome</keyword>
<dbReference type="InParanoid" id="A0A165EG61"/>
<keyword evidence="1" id="KW-0694">RNA-binding</keyword>
<evidence type="ECO:0000259" key="2">
    <source>
        <dbReference type="Pfam" id="PF05183"/>
    </source>
</evidence>
<dbReference type="InterPro" id="IPR007855">
    <property type="entry name" value="RDRP"/>
</dbReference>
<dbReference type="PANTHER" id="PTHR23079:SF55">
    <property type="entry name" value="RNA-DIRECTED RNA POLYMERASE"/>
    <property type="match status" value="1"/>
</dbReference>
<evidence type="ECO:0000256" key="1">
    <source>
        <dbReference type="RuleBase" id="RU363098"/>
    </source>
</evidence>
<dbReference type="OrthoDB" id="6513042at2759"/>
<dbReference type="InterPro" id="IPR057596">
    <property type="entry name" value="RDRP_core"/>
</dbReference>
<dbReference type="PANTHER" id="PTHR23079">
    <property type="entry name" value="RNA-DEPENDENT RNA POLYMERASE"/>
    <property type="match status" value="1"/>
</dbReference>
<comment type="catalytic activity">
    <reaction evidence="1">
        <text>RNA(n) + a ribonucleoside 5'-triphosphate = RNA(n+1) + diphosphate</text>
        <dbReference type="Rhea" id="RHEA:21248"/>
        <dbReference type="Rhea" id="RHEA-COMP:14527"/>
        <dbReference type="Rhea" id="RHEA-COMP:17342"/>
        <dbReference type="ChEBI" id="CHEBI:33019"/>
        <dbReference type="ChEBI" id="CHEBI:61557"/>
        <dbReference type="ChEBI" id="CHEBI:140395"/>
        <dbReference type="EC" id="2.7.7.48"/>
    </reaction>
</comment>
<dbReference type="Pfam" id="PF05183">
    <property type="entry name" value="RdRP"/>
    <property type="match status" value="1"/>
</dbReference>
<dbReference type="GO" id="GO:0030422">
    <property type="term" value="P:siRNA processing"/>
    <property type="evidence" value="ECO:0007669"/>
    <property type="project" value="TreeGrafter"/>
</dbReference>
<dbReference type="GO" id="GO:0003723">
    <property type="term" value="F:RNA binding"/>
    <property type="evidence" value="ECO:0007669"/>
    <property type="project" value="UniProtKB-KW"/>
</dbReference>
<dbReference type="EMBL" id="KV427621">
    <property type="protein sequence ID" value="KZT06990.1"/>
    <property type="molecule type" value="Genomic_DNA"/>
</dbReference>
<accession>A0A165EG61</accession>
<sequence>MEISLSNIAFNASVWDVKRAVGKVLHSEEFFNPTDSKDRPANFMVTLKRGRGGVENNGTGTMTVGSRKIGDKFLKWIRAEGNFISINDSKICFYRSHNMCKRRKIQKLEKVPYVSPDVEEEKEEILRKFDVSLHVDKIQFGVFYQLPGSSSTASRAFSCEFEISHKNKGAGLLRFEYDRKLIHIQMGDTMTEETAHDIAITFVNIRELTVGLDFGNPFICFDILTPPILEKQRINRELTGDDWRDNRKFRQRLSSLTATHAVVAPYAHQLRVILNEEQGVDCFEELCKVAGLQRPVRAKVEAYNCGFFLPKKLHNIKVWVRSFDWPVAFQLEALLHNGLLTTEDLLGVLRGPVVDLYDKQRVQAGEVLRLYSAELRSRKSEETPMQCFNRIRNEDVESTPLLPGNFACHHITFTPTRMILEGPYVIQSNRVIRRYADHQEHFIRVDFRDEDRLQYRWAREVDGLSLLEERVGGVLKNGFELAGREFEFLAYSSSALREHSVWFMNPFHHPTEGYVTSQRIRDSLGDFSGVIRQPSKYAARIAQAFTATDPSVSITKDHWEEMDDLGHGDYLFTDGVGTISVQLGDMIWEALCNARPESRQRCIKPSAVSYKGMVVIDARLDGVKMRLRPSMNKFKAHNEDLAEIEIARAFERPGKCYLNRPLVMILEDRGVDKKTFLKLQETAKTAVYTATDSIANAIDFLRDHQLGAAFRLPYILESLEKLGMGFGIEGPERTIDDPFIDRLIQYSKNHVLRDIRHGARILIPDSYKLVGVADEGPAYQQEGVENVFCLSPGQIYACIQDRDDEAPRYLKGAVIIERSPVVHPGDVQRVTAIGEPPADKVCFFRNLKNVVVLPSVGDRSLASCLGGGDLDGDLYSVIKYGALLPPEHEKPAEYPPGEKNELDRDSTIEDICDFVVEYFNSDVLGLLSDRHLVIAGNSYIFQNGTRDKKCLKLAQLCSQAVDYPKNGVPAEDVNPLHTEFYNSTRALGELYRNIRIVDPTASSQAGPATNGGSSKVKPLSDAISVALKPSIEHQLHHSRNEDRYVADMSKLFQKYADELRYICMTHTLSDAPDVRLVEEEVVVGTIMAKCSQKRWRQDRIQRMHLHSSTLVEHIKLQLFNPTQPYSHSDLTYALSQAWLAWDFSSRNKTVFGANSFGLIALEVVFDILDKLTVTRP</sequence>
<comment type="similarity">
    <text evidence="1">Belongs to the RdRP family.</text>
</comment>
<dbReference type="GO" id="GO:0031380">
    <property type="term" value="C:nuclear RNA-directed RNA polymerase complex"/>
    <property type="evidence" value="ECO:0007669"/>
    <property type="project" value="TreeGrafter"/>
</dbReference>
<dbReference type="GeneID" id="63825829"/>
<dbReference type="EC" id="2.7.7.48" evidence="1"/>
<proteinExistence type="inferred from homology"/>
<organism evidence="3 4">
    <name type="scientific">Laetiporus sulphureus 93-53</name>
    <dbReference type="NCBI Taxonomy" id="1314785"/>
    <lineage>
        <taxon>Eukaryota</taxon>
        <taxon>Fungi</taxon>
        <taxon>Dikarya</taxon>
        <taxon>Basidiomycota</taxon>
        <taxon>Agaricomycotina</taxon>
        <taxon>Agaricomycetes</taxon>
        <taxon>Polyporales</taxon>
        <taxon>Laetiporus</taxon>
    </lineage>
</organism>
<dbReference type="GO" id="GO:0003968">
    <property type="term" value="F:RNA-directed RNA polymerase activity"/>
    <property type="evidence" value="ECO:0007669"/>
    <property type="project" value="UniProtKB-KW"/>
</dbReference>
<dbReference type="RefSeq" id="XP_040764730.1">
    <property type="nucleotide sequence ID" value="XM_040908800.1"/>
</dbReference>
<name>A0A165EG61_9APHY</name>
<dbReference type="AlphaFoldDB" id="A0A165EG61"/>
<keyword evidence="1" id="KW-0548">Nucleotidyltransferase</keyword>
<feature type="domain" description="RDRP core" evidence="2">
    <location>
        <begin position="413"/>
        <end position="994"/>
    </location>
</feature>
<keyword evidence="1" id="KW-0808">Transferase</keyword>
<dbReference type="STRING" id="1314785.A0A165EG61"/>
<dbReference type="Proteomes" id="UP000076871">
    <property type="component" value="Unassembled WGS sequence"/>
</dbReference>
<keyword evidence="1" id="KW-0696">RNA-directed RNA polymerase</keyword>